<dbReference type="PROSITE" id="PS50125">
    <property type="entry name" value="GUANYLATE_CYCLASE_2"/>
    <property type="match status" value="1"/>
</dbReference>
<accession>A0A3D9RWX6</accession>
<dbReference type="Pfam" id="PF00211">
    <property type="entry name" value="Guanylate_cyc"/>
    <property type="match status" value="1"/>
</dbReference>
<dbReference type="Gene3D" id="3.30.70.1230">
    <property type="entry name" value="Nucleotide cyclase"/>
    <property type="match status" value="1"/>
</dbReference>
<gene>
    <name evidence="2" type="ORF">A8990_118112</name>
</gene>
<dbReference type="EMBL" id="QTTN01000018">
    <property type="protein sequence ID" value="REE81586.1"/>
    <property type="molecule type" value="Genomic_DNA"/>
</dbReference>
<proteinExistence type="predicted"/>
<dbReference type="InterPro" id="IPR029787">
    <property type="entry name" value="Nucleotide_cyclase"/>
</dbReference>
<feature type="domain" description="Guanylate cyclase" evidence="1">
    <location>
        <begin position="58"/>
        <end position="191"/>
    </location>
</feature>
<dbReference type="GO" id="GO:0035556">
    <property type="term" value="P:intracellular signal transduction"/>
    <property type="evidence" value="ECO:0007669"/>
    <property type="project" value="InterPro"/>
</dbReference>
<evidence type="ECO:0000313" key="3">
    <source>
        <dbReference type="Proteomes" id="UP000256304"/>
    </source>
</evidence>
<name>A0A3D9RWX6_9BACL</name>
<dbReference type="InterPro" id="IPR001054">
    <property type="entry name" value="A/G_cyclase"/>
</dbReference>
<dbReference type="SUPFAM" id="SSF55073">
    <property type="entry name" value="Nucleotide cyclase"/>
    <property type="match status" value="1"/>
</dbReference>
<protein>
    <submittedName>
        <fullName evidence="2">Adenylate/guanylate cyclase family protein</fullName>
    </submittedName>
</protein>
<dbReference type="GO" id="GO:0009190">
    <property type="term" value="P:cyclic nucleotide biosynthetic process"/>
    <property type="evidence" value="ECO:0007669"/>
    <property type="project" value="InterPro"/>
</dbReference>
<evidence type="ECO:0000259" key="1">
    <source>
        <dbReference type="PROSITE" id="PS50125"/>
    </source>
</evidence>
<keyword evidence="3" id="KW-1185">Reference proteome</keyword>
<organism evidence="2 3">
    <name type="scientific">Paenibacillus taihuensis</name>
    <dbReference type="NCBI Taxonomy" id="1156355"/>
    <lineage>
        <taxon>Bacteria</taxon>
        <taxon>Bacillati</taxon>
        <taxon>Bacillota</taxon>
        <taxon>Bacilli</taxon>
        <taxon>Bacillales</taxon>
        <taxon>Paenibacillaceae</taxon>
        <taxon>Paenibacillus</taxon>
    </lineage>
</organism>
<dbReference type="AlphaFoldDB" id="A0A3D9RWX6"/>
<dbReference type="RefSeq" id="WP_116190101.1">
    <property type="nucleotide sequence ID" value="NZ_QTTN01000018.1"/>
</dbReference>
<reference evidence="2 3" key="1">
    <citation type="submission" date="2018-08" db="EMBL/GenBank/DDBJ databases">
        <title>Genomic Encyclopedia of Type Strains, Phase III (KMG-III): the genomes of soil and plant-associated and newly described type strains.</title>
        <authorList>
            <person name="Whitman W."/>
        </authorList>
    </citation>
    <scope>NUCLEOTIDE SEQUENCE [LARGE SCALE GENOMIC DNA]</scope>
    <source>
        <strain evidence="2 3">CGMCC 1.10966</strain>
    </source>
</reference>
<evidence type="ECO:0000313" key="2">
    <source>
        <dbReference type="EMBL" id="REE81586.1"/>
    </source>
</evidence>
<comment type="caution">
    <text evidence="2">The sequence shown here is derived from an EMBL/GenBank/DDBJ whole genome shotgun (WGS) entry which is preliminary data.</text>
</comment>
<dbReference type="Proteomes" id="UP000256304">
    <property type="component" value="Unassembled WGS sequence"/>
</dbReference>
<dbReference type="OrthoDB" id="9806704at2"/>
<sequence length="316" mass="36128">MSLERFRNSLREEVQIINASEFDIIIKETTTVPTITDSEITYSNLDTKEQKCKLIETCILYIDIRNSTDLNLTHRRETMAKLYSSFVRAMARAGGYYNGKVRNIIGDRIMVVFDSANCFTNAVDTAILMNSISQYVLNKEFPHNEIKCGIGIDYGKMLVTKAGIIKNGSENDSHKSLVWLGRPANVASKLTDAANKSSTETRTIVTEGYYYPLLEDKWLWIDRELEEFIDNFQTTSSQSIRHKSSHFDTFYKNIEETSQTNPPILMTKAVYDGFKRANPDRKCIKENYFKSQPTISVQGFKGDIYGGNVHFTVFNE</sequence>
<dbReference type="GO" id="GO:0004016">
    <property type="term" value="F:adenylate cyclase activity"/>
    <property type="evidence" value="ECO:0007669"/>
    <property type="project" value="UniProtKB-ARBA"/>
</dbReference>